<evidence type="ECO:0000259" key="6">
    <source>
        <dbReference type="PROSITE" id="PS50235"/>
    </source>
</evidence>
<dbReference type="PROSITE" id="PS50271">
    <property type="entry name" value="ZF_UBP"/>
    <property type="match status" value="1"/>
</dbReference>
<dbReference type="InterPro" id="IPR018200">
    <property type="entry name" value="USP_CS"/>
</dbReference>
<dbReference type="SMART" id="SM00290">
    <property type="entry name" value="ZnF_UBP"/>
    <property type="match status" value="1"/>
</dbReference>
<dbReference type="InterPro" id="IPR028889">
    <property type="entry name" value="USP"/>
</dbReference>
<evidence type="ECO:0000256" key="3">
    <source>
        <dbReference type="ARBA" id="ARBA00022833"/>
    </source>
</evidence>
<dbReference type="SUPFAM" id="SSF57850">
    <property type="entry name" value="RING/U-box"/>
    <property type="match status" value="1"/>
</dbReference>
<gene>
    <name evidence="8" type="ORF">BZG36_05518</name>
</gene>
<dbReference type="Proteomes" id="UP000242875">
    <property type="component" value="Unassembled WGS sequence"/>
</dbReference>
<dbReference type="PANTHER" id="PTHR21646:SF86">
    <property type="entry name" value="UBIQUITIN CARBOXYL-TERMINAL HYDROLASE"/>
    <property type="match status" value="1"/>
</dbReference>
<evidence type="ECO:0000259" key="7">
    <source>
        <dbReference type="PROSITE" id="PS50271"/>
    </source>
</evidence>
<dbReference type="EMBL" id="MVBO01000273">
    <property type="protein sequence ID" value="OZJ01660.1"/>
    <property type="molecule type" value="Genomic_DNA"/>
</dbReference>
<feature type="compositionally biased region" description="Low complexity" evidence="5">
    <location>
        <begin position="432"/>
        <end position="441"/>
    </location>
</feature>
<reference evidence="8 9" key="1">
    <citation type="journal article" date="2017" name="Mycologia">
        <title>Bifiguratus adelaidae, gen. et sp. nov., a new member of Mucoromycotina in endophytic and soil-dwelling habitats.</title>
        <authorList>
            <person name="Torres-Cruz T.J."/>
            <person name="Billingsley Tobias T.L."/>
            <person name="Almatruk M."/>
            <person name="Hesse C."/>
            <person name="Kuske C.R."/>
            <person name="Desiro A."/>
            <person name="Benucci G.M."/>
            <person name="Bonito G."/>
            <person name="Stajich J.E."/>
            <person name="Dunlap C."/>
            <person name="Arnold A.E."/>
            <person name="Porras-Alfaro A."/>
        </authorList>
    </citation>
    <scope>NUCLEOTIDE SEQUENCE [LARGE SCALE GENOMIC DNA]</scope>
    <source>
        <strain evidence="8 9">AZ0501</strain>
    </source>
</reference>
<organism evidence="8 9">
    <name type="scientific">Bifiguratus adelaidae</name>
    <dbReference type="NCBI Taxonomy" id="1938954"/>
    <lineage>
        <taxon>Eukaryota</taxon>
        <taxon>Fungi</taxon>
        <taxon>Fungi incertae sedis</taxon>
        <taxon>Mucoromycota</taxon>
        <taxon>Mucoromycotina</taxon>
        <taxon>Endogonomycetes</taxon>
        <taxon>Endogonales</taxon>
        <taxon>Endogonales incertae sedis</taxon>
        <taxon>Bifiguratus</taxon>
    </lineage>
</organism>
<feature type="compositionally biased region" description="Acidic residues" evidence="5">
    <location>
        <begin position="813"/>
        <end position="827"/>
    </location>
</feature>
<accession>A0A261XTI3</accession>
<dbReference type="PROSITE" id="PS00972">
    <property type="entry name" value="USP_1"/>
    <property type="match status" value="1"/>
</dbReference>
<feature type="domain" description="USP" evidence="6">
    <location>
        <begin position="321"/>
        <end position="764"/>
    </location>
</feature>
<keyword evidence="3" id="KW-0862">Zinc</keyword>
<feature type="region of interest" description="Disordered" evidence="5">
    <location>
        <begin position="783"/>
        <end position="802"/>
    </location>
</feature>
<dbReference type="Gene3D" id="3.30.40.10">
    <property type="entry name" value="Zinc/RING finger domain, C3HC4 (zinc finger)"/>
    <property type="match status" value="1"/>
</dbReference>
<dbReference type="Pfam" id="PF02148">
    <property type="entry name" value="zf-UBP"/>
    <property type="match status" value="1"/>
</dbReference>
<dbReference type="GO" id="GO:0004843">
    <property type="term" value="F:cysteine-type deubiquitinase activity"/>
    <property type="evidence" value="ECO:0007669"/>
    <property type="project" value="InterPro"/>
</dbReference>
<dbReference type="SUPFAM" id="SSF54001">
    <property type="entry name" value="Cysteine proteinases"/>
    <property type="match status" value="1"/>
</dbReference>
<dbReference type="Gene3D" id="3.90.70.10">
    <property type="entry name" value="Cysteine proteinases"/>
    <property type="match status" value="1"/>
</dbReference>
<dbReference type="GO" id="GO:0016579">
    <property type="term" value="P:protein deubiquitination"/>
    <property type="evidence" value="ECO:0007669"/>
    <property type="project" value="InterPro"/>
</dbReference>
<evidence type="ECO:0000256" key="4">
    <source>
        <dbReference type="PROSITE-ProRule" id="PRU00502"/>
    </source>
</evidence>
<dbReference type="OrthoDB" id="289038at2759"/>
<dbReference type="InterPro" id="IPR001607">
    <property type="entry name" value="Znf_UBP"/>
</dbReference>
<evidence type="ECO:0000256" key="5">
    <source>
        <dbReference type="SAM" id="MobiDB-lite"/>
    </source>
</evidence>
<feature type="region of interest" description="Disordered" evidence="5">
    <location>
        <begin position="432"/>
        <end position="477"/>
    </location>
</feature>
<evidence type="ECO:0000256" key="1">
    <source>
        <dbReference type="ARBA" id="ARBA00022723"/>
    </source>
</evidence>
<keyword evidence="2 4" id="KW-0863">Zinc-finger</keyword>
<sequence length="962" mass="108389">MREALAPFQTEPRKTRKRTSFSCGDASCKKRNENIYICSQCGHFGCGRHYGRHALLHFDQSRHPIVFELASRVAFWYAIFWYFAMINALASYICDEFIFPQADNAKLLEEARSVIEWAFNIPHPEQIQLHINGSKTPTEKDGPHIQPSDRVLRSADRFYSLSAEHKLPPFSSLFDSHEPAKPRSLGPVSNKRKYSRLTRSSVADIPDSESVAKSRQYRSHSISSSTTTSLDEPLTPSSTSTSTPQPSAPPHNLSDESQLPTPPNSIHSVQQEMLPGTTLRKRIKPKAVKPVTKEKHAVQRPPRERPPTQTSTPMPPIDGMKGLRNLGNTCFMNSVLQSLSNTIPLREYLLKNVHAAVPANASTDKNQAGSSDKPIGMRTRRATLLGDFSMSTEFTSLLQEMWSPASPPPSPLPSQTPVSEPILAPTAQLTLHSSTSTPSLPDMQNNFKNVPERASTTTPLSSPKVASRRTPDPHNTITPTAFYSTLCQAVPHFRGYQQQDAQEFLRYFLDRMHNELDLSGGGTFASETDKTFQNDPYRTNTSIISTVGNGTGSMIWKIFGGSLWSKIRCKACSHQSEREDPFLDLSLDIPSRFAKRRRTQIDPRYGQCTIYDCLDQYTATEELAEEDKYMCPRCKVKRPCTKKFLIKRTPEILCLHLKRFSFTRLARAKIDSFVSFPLEALDLSSYTTDPRRPHLYDCFATVVHQGYSVNSGHYLSYVLDQRVPTSETSLNESQWYLFNDAKVSPVTHDQVASEPVYLLFYKRRVVRAPRLPIRRTGLLSLETPVNTPESSGMDGDDPECVVIDDCWDHKNDEDTETDEDEDEDEDEYRSVPEKAEDDDDASSLHPPRSTTARSASVSTSDMITPGTSVNDSEVDDMSIEHQTADIVEEPRGGGKRGRRASYVDIMGSDDEHETAPRPVHTWSEPNQHRSSRRHRREPVSTRQLRSTLRGQQTRSGRLPPRL</sequence>
<dbReference type="InterPro" id="IPR013083">
    <property type="entry name" value="Znf_RING/FYVE/PHD"/>
</dbReference>
<name>A0A261XTI3_9FUNG</name>
<feature type="compositionally biased region" description="Polar residues" evidence="5">
    <location>
        <begin position="442"/>
        <end position="461"/>
    </location>
</feature>
<feature type="region of interest" description="Disordered" evidence="5">
    <location>
        <begin position="809"/>
        <end position="962"/>
    </location>
</feature>
<evidence type="ECO:0000313" key="9">
    <source>
        <dbReference type="Proteomes" id="UP000242875"/>
    </source>
</evidence>
<dbReference type="InterPro" id="IPR050185">
    <property type="entry name" value="Ub_carboxyl-term_hydrolase"/>
</dbReference>
<keyword evidence="1" id="KW-0479">Metal-binding</keyword>
<dbReference type="AlphaFoldDB" id="A0A261XTI3"/>
<comment type="caution">
    <text evidence="8">The sequence shown here is derived from an EMBL/GenBank/DDBJ whole genome shotgun (WGS) entry which is preliminary data.</text>
</comment>
<dbReference type="InterPro" id="IPR001394">
    <property type="entry name" value="Peptidase_C19_UCH"/>
</dbReference>
<keyword evidence="9" id="KW-1185">Reference proteome</keyword>
<feature type="compositionally biased region" description="Polar residues" evidence="5">
    <location>
        <begin position="940"/>
        <end position="955"/>
    </location>
</feature>
<protein>
    <submittedName>
        <fullName evidence="8">Uncharacterized protein</fullName>
    </submittedName>
</protein>
<dbReference type="InterPro" id="IPR038765">
    <property type="entry name" value="Papain-like_cys_pep_sf"/>
</dbReference>
<dbReference type="PROSITE" id="PS50235">
    <property type="entry name" value="USP_3"/>
    <property type="match status" value="1"/>
</dbReference>
<dbReference type="GO" id="GO:0008270">
    <property type="term" value="F:zinc ion binding"/>
    <property type="evidence" value="ECO:0007669"/>
    <property type="project" value="UniProtKB-KW"/>
</dbReference>
<feature type="compositionally biased region" description="Basic and acidic residues" evidence="5">
    <location>
        <begin position="291"/>
        <end position="306"/>
    </location>
</feature>
<feature type="region of interest" description="Disordered" evidence="5">
    <location>
        <begin position="172"/>
        <end position="316"/>
    </location>
</feature>
<proteinExistence type="predicted"/>
<feature type="compositionally biased region" description="Polar residues" evidence="5">
    <location>
        <begin position="255"/>
        <end position="271"/>
    </location>
</feature>
<feature type="compositionally biased region" description="Polar residues" evidence="5">
    <location>
        <begin position="861"/>
        <end position="871"/>
    </location>
</feature>
<feature type="compositionally biased region" description="Low complexity" evidence="5">
    <location>
        <begin position="848"/>
        <end position="860"/>
    </location>
</feature>
<evidence type="ECO:0000313" key="8">
    <source>
        <dbReference type="EMBL" id="OZJ01660.1"/>
    </source>
</evidence>
<dbReference type="Pfam" id="PF00443">
    <property type="entry name" value="UCH"/>
    <property type="match status" value="1"/>
</dbReference>
<feature type="compositionally biased region" description="Low complexity" evidence="5">
    <location>
        <begin position="219"/>
        <end position="245"/>
    </location>
</feature>
<feature type="compositionally biased region" description="Basic and acidic residues" evidence="5">
    <location>
        <begin position="878"/>
        <end position="892"/>
    </location>
</feature>
<feature type="domain" description="UBP-type" evidence="7">
    <location>
        <begin position="7"/>
        <end position="118"/>
    </location>
</feature>
<evidence type="ECO:0000256" key="2">
    <source>
        <dbReference type="ARBA" id="ARBA00022771"/>
    </source>
</evidence>
<dbReference type="PANTHER" id="PTHR21646">
    <property type="entry name" value="UBIQUITIN CARBOXYL-TERMINAL HYDROLASE"/>
    <property type="match status" value="1"/>
</dbReference>